<evidence type="ECO:0000256" key="1">
    <source>
        <dbReference type="SAM" id="MobiDB-lite"/>
    </source>
</evidence>
<gene>
    <name evidence="2" type="ORF">TQ37_06815</name>
</gene>
<proteinExistence type="predicted"/>
<evidence type="ECO:0000313" key="3">
    <source>
        <dbReference type="Proteomes" id="UP000035037"/>
    </source>
</evidence>
<accession>A0A0G8ATT5</accession>
<sequence>MADRGALARHLSIPQGKIPTRLEEVENPKRTIVDPAHQSRSSVMKDDLVPSERSGRSVGPGYTPTMIRFVQETWCPVRASKRPPAWPVPLPVAGQ</sequence>
<feature type="compositionally biased region" description="Basic and acidic residues" evidence="1">
    <location>
        <begin position="43"/>
        <end position="55"/>
    </location>
</feature>
<dbReference type="PATRIC" id="fig|1608419.3.peg.471"/>
<feature type="region of interest" description="Disordered" evidence="1">
    <location>
        <begin position="37"/>
        <end position="61"/>
    </location>
</feature>
<dbReference type="AlphaFoldDB" id="A0A0G8ATT5"/>
<reference evidence="2 3" key="1">
    <citation type="submission" date="2015-02" db="EMBL/GenBank/DDBJ databases">
        <authorList>
            <person name="Slaby B."/>
            <person name="Hentschel U."/>
        </authorList>
    </citation>
    <scope>NUCLEOTIDE SEQUENCE [LARGE SCALE GENOMIC DNA]</scope>
    <source>
        <strain evidence="2">15L</strain>
    </source>
</reference>
<evidence type="ECO:0000313" key="2">
    <source>
        <dbReference type="EMBL" id="KKZ11590.1"/>
    </source>
</evidence>
<organism evidence="2 3">
    <name type="scientific">Candidatus Synechococcus spongiarum 15L</name>
    <dbReference type="NCBI Taxonomy" id="1608419"/>
    <lineage>
        <taxon>Bacteria</taxon>
        <taxon>Bacillati</taxon>
        <taxon>Cyanobacteriota</taxon>
        <taxon>Cyanophyceae</taxon>
        <taxon>Synechococcales</taxon>
        <taxon>Synechococcaceae</taxon>
        <taxon>Synechococcus</taxon>
    </lineage>
</organism>
<comment type="caution">
    <text evidence="2">The sequence shown here is derived from an EMBL/GenBank/DDBJ whole genome shotgun (WGS) entry which is preliminary data.</text>
</comment>
<name>A0A0G8ATT5_9SYNE</name>
<reference evidence="2 3" key="2">
    <citation type="submission" date="2015-05" db="EMBL/GenBank/DDBJ databases">
        <title>Lifestyle Evolution in Cyanobacterial Symbionts of Sponges.</title>
        <authorList>
            <person name="Burgsdorf I."/>
            <person name="Slaby B.M."/>
            <person name="Handley K.M."/>
            <person name="Haber M."/>
            <person name="Blom J."/>
            <person name="Marshall C.W."/>
            <person name="Gilbert J.A."/>
            <person name="Hentschel U."/>
            <person name="Steindler L."/>
        </authorList>
    </citation>
    <scope>NUCLEOTIDE SEQUENCE [LARGE SCALE GENOMIC DNA]</scope>
    <source>
        <strain evidence="2">15L</strain>
    </source>
</reference>
<dbReference type="EMBL" id="JYFQ01000138">
    <property type="protein sequence ID" value="KKZ11590.1"/>
    <property type="molecule type" value="Genomic_DNA"/>
</dbReference>
<protein>
    <submittedName>
        <fullName evidence="2">Uncharacterized protein</fullName>
    </submittedName>
</protein>
<dbReference type="Proteomes" id="UP000035037">
    <property type="component" value="Unassembled WGS sequence"/>
</dbReference>